<dbReference type="Pfam" id="PF14016">
    <property type="entry name" value="DUF4232"/>
    <property type="match status" value="1"/>
</dbReference>
<name>A0A9W4MJ84_9ACTN</name>
<organism evidence="4 5">
    <name type="scientific">Actinacidiphila bryophytorum</name>
    <dbReference type="NCBI Taxonomy" id="1436133"/>
    <lineage>
        <taxon>Bacteria</taxon>
        <taxon>Bacillati</taxon>
        <taxon>Actinomycetota</taxon>
        <taxon>Actinomycetes</taxon>
        <taxon>Kitasatosporales</taxon>
        <taxon>Streptomycetaceae</taxon>
        <taxon>Actinacidiphila</taxon>
    </lineage>
</organism>
<dbReference type="PROSITE" id="PS51257">
    <property type="entry name" value="PROKAR_LIPOPROTEIN"/>
    <property type="match status" value="1"/>
</dbReference>
<feature type="region of interest" description="Disordered" evidence="1">
    <location>
        <begin position="25"/>
        <end position="46"/>
    </location>
</feature>
<feature type="domain" description="DUF4232" evidence="3">
    <location>
        <begin position="159"/>
        <end position="295"/>
    </location>
</feature>
<dbReference type="EMBL" id="CAJVAX010000019">
    <property type="protein sequence ID" value="CAG7650017.1"/>
    <property type="molecule type" value="Genomic_DNA"/>
</dbReference>
<dbReference type="AlphaFoldDB" id="A0A9W4MJ84"/>
<evidence type="ECO:0000313" key="4">
    <source>
        <dbReference type="EMBL" id="CAG7650017.1"/>
    </source>
</evidence>
<dbReference type="Proteomes" id="UP001153328">
    <property type="component" value="Unassembled WGS sequence"/>
</dbReference>
<evidence type="ECO:0000256" key="1">
    <source>
        <dbReference type="SAM" id="MobiDB-lite"/>
    </source>
</evidence>
<protein>
    <recommendedName>
        <fullName evidence="3">DUF4232 domain-containing protein</fullName>
    </recommendedName>
</protein>
<evidence type="ECO:0000256" key="2">
    <source>
        <dbReference type="SAM" id="SignalP"/>
    </source>
</evidence>
<proteinExistence type="predicted"/>
<feature type="chain" id="PRO_5040934203" description="DUF4232 domain-containing protein" evidence="2">
    <location>
        <begin position="21"/>
        <end position="299"/>
    </location>
</feature>
<feature type="signal peptide" evidence="2">
    <location>
        <begin position="1"/>
        <end position="20"/>
    </location>
</feature>
<reference evidence="4" key="1">
    <citation type="submission" date="2021-06" db="EMBL/GenBank/DDBJ databases">
        <authorList>
            <person name="Arsene-Ploetze F."/>
        </authorList>
    </citation>
    <scope>NUCLEOTIDE SEQUENCE</scope>
    <source>
        <strain evidence="4">SBRY1</strain>
    </source>
</reference>
<dbReference type="InterPro" id="IPR025326">
    <property type="entry name" value="DUF4232"/>
</dbReference>
<accession>A0A9W4MJ84</accession>
<evidence type="ECO:0000313" key="5">
    <source>
        <dbReference type="Proteomes" id="UP001153328"/>
    </source>
</evidence>
<keyword evidence="2" id="KW-0732">Signal</keyword>
<gene>
    <name evidence="4" type="ORF">SBRY_50248</name>
</gene>
<comment type="caution">
    <text evidence="4">The sequence shown here is derived from an EMBL/GenBank/DDBJ whole genome shotgun (WGS) entry which is preliminary data.</text>
</comment>
<dbReference type="RefSeq" id="WP_205043821.1">
    <property type="nucleotide sequence ID" value="NZ_CAJVAX010000019.1"/>
</dbReference>
<keyword evidence="5" id="KW-1185">Reference proteome</keyword>
<evidence type="ECO:0000259" key="3">
    <source>
        <dbReference type="Pfam" id="PF14016"/>
    </source>
</evidence>
<sequence length="299" mass="30313">MRSHLALSAAVLAGTLLLTACGTGQPAGGGRGPGTTAADRCGLGGGPAPEAVDGVEITDAGGGPSGCGTDGGADRSVRFRITNHDTQPLTYTVEFEVRSPGGESLAHPKGTVAGVQPGRSADAAVDLGALVAPGNGARVTVYRVRSVPAAEAPAETGPCPASGVRVYADRGDAAMGLRVVGLHLENCSDHPYRLSGYPQVQLLDLHRRPVTGVRVLHGSGGISTGTGFDDPPRAMTLAPGEQAASGLMWRNTLTSGAPVDVPYARVVARPGTHAVTVTPEIDLGSTGKLGVGPWRRQER</sequence>